<organism evidence="1 2">
    <name type="scientific">Geofilum rubicundum JCM 15548</name>
    <dbReference type="NCBI Taxonomy" id="1236989"/>
    <lineage>
        <taxon>Bacteria</taxon>
        <taxon>Pseudomonadati</taxon>
        <taxon>Bacteroidota</taxon>
        <taxon>Bacteroidia</taxon>
        <taxon>Marinilabiliales</taxon>
        <taxon>Marinilabiliaceae</taxon>
        <taxon>Geofilum</taxon>
    </lineage>
</organism>
<accession>A0A0E9LTL3</accession>
<evidence type="ECO:0000313" key="2">
    <source>
        <dbReference type="Proteomes" id="UP000032900"/>
    </source>
</evidence>
<dbReference type="Proteomes" id="UP000032900">
    <property type="component" value="Unassembled WGS sequence"/>
</dbReference>
<dbReference type="OrthoDB" id="1119439at2"/>
<evidence type="ECO:0000313" key="1">
    <source>
        <dbReference type="EMBL" id="GAO28907.1"/>
    </source>
</evidence>
<sequence length="195" mass="22673">MNQFKLVSPEKMLGIDNQLHITTDINQAMVEFGYILKGNFLKWMVYGEDLAQKEIDPLFTQICASIARSNKITEDLRVQLFQKIDKYLYDLPVRRRIALAFILFNSEEYAASIIDFNEHRDLKPLEIKKMVGKQIEREIYVGGSYDLEVKIRSFLAHDIYRFASEFSFISGGIKKERVLELLDIYGRASLASLDF</sequence>
<proteinExistence type="predicted"/>
<dbReference type="EMBL" id="BAZW01000005">
    <property type="protein sequence ID" value="GAO28907.1"/>
    <property type="molecule type" value="Genomic_DNA"/>
</dbReference>
<dbReference type="RefSeq" id="WP_062122614.1">
    <property type="nucleotide sequence ID" value="NZ_BAZW01000005.1"/>
</dbReference>
<reference evidence="1 2" key="1">
    <citation type="journal article" date="2015" name="Microbes Environ.">
        <title>Distribution and evolution of nitrogen fixation genes in the phylum bacteroidetes.</title>
        <authorList>
            <person name="Inoue J."/>
            <person name="Oshima K."/>
            <person name="Suda W."/>
            <person name="Sakamoto M."/>
            <person name="Iino T."/>
            <person name="Noda S."/>
            <person name="Hongoh Y."/>
            <person name="Hattori M."/>
            <person name="Ohkuma M."/>
        </authorList>
    </citation>
    <scope>NUCLEOTIDE SEQUENCE [LARGE SCALE GENOMIC DNA]</scope>
    <source>
        <strain evidence="1">JCM 15548</strain>
    </source>
</reference>
<dbReference type="AlphaFoldDB" id="A0A0E9LTL3"/>
<protein>
    <submittedName>
        <fullName evidence="1">Uncharacterized protein</fullName>
    </submittedName>
</protein>
<comment type="caution">
    <text evidence="1">The sequence shown here is derived from an EMBL/GenBank/DDBJ whole genome shotgun (WGS) entry which is preliminary data.</text>
</comment>
<name>A0A0E9LTL3_9BACT</name>
<keyword evidence="2" id="KW-1185">Reference proteome</keyword>
<gene>
    <name evidence="1" type="ORF">JCM15548_11047</name>
</gene>